<keyword evidence="2 6" id="KW-0813">Transport</keyword>
<evidence type="ECO:0000313" key="7">
    <source>
        <dbReference type="EMBL" id="GAN54075.1"/>
    </source>
</evidence>
<keyword evidence="8" id="KW-1185">Reference proteome</keyword>
<keyword evidence="6" id="KW-0592">Phosphate transport</keyword>
<dbReference type="PANTHER" id="PTHR11101">
    <property type="entry name" value="PHOSPHATE TRANSPORTER"/>
    <property type="match status" value="1"/>
</dbReference>
<dbReference type="GO" id="GO:0005315">
    <property type="term" value="F:phosphate transmembrane transporter activity"/>
    <property type="evidence" value="ECO:0007669"/>
    <property type="project" value="InterPro"/>
</dbReference>
<dbReference type="STRING" id="1231623.Tasa_015_064"/>
<protein>
    <recommendedName>
        <fullName evidence="6">Phosphate transporter</fullName>
    </recommendedName>
</protein>
<proteinExistence type="inferred from homology"/>
<evidence type="ECO:0000256" key="2">
    <source>
        <dbReference type="ARBA" id="ARBA00022448"/>
    </source>
</evidence>
<dbReference type="AlphaFoldDB" id="A0A0D6MKT5"/>
<dbReference type="Proteomes" id="UP000032679">
    <property type="component" value="Unassembled WGS sequence"/>
</dbReference>
<dbReference type="Pfam" id="PF01384">
    <property type="entry name" value="PHO4"/>
    <property type="match status" value="1"/>
</dbReference>
<dbReference type="OrthoDB" id="9797568at2"/>
<dbReference type="EMBL" id="BALE01000015">
    <property type="protein sequence ID" value="GAN54075.1"/>
    <property type="molecule type" value="Genomic_DNA"/>
</dbReference>
<comment type="caution">
    <text evidence="7">The sequence shown here is derived from an EMBL/GenBank/DDBJ whole genome shotgun (WGS) entry which is preliminary data.</text>
</comment>
<keyword evidence="4 6" id="KW-1133">Transmembrane helix</keyword>
<accession>A0A0D6MKT5</accession>
<organism evidence="7 8">
    <name type="scientific">Tanticharoenia sakaeratensis NBRC 103193</name>
    <dbReference type="NCBI Taxonomy" id="1231623"/>
    <lineage>
        <taxon>Bacteria</taxon>
        <taxon>Pseudomonadati</taxon>
        <taxon>Pseudomonadota</taxon>
        <taxon>Alphaproteobacteria</taxon>
        <taxon>Acetobacterales</taxon>
        <taxon>Acetobacteraceae</taxon>
        <taxon>Tanticharoenia</taxon>
    </lineage>
</organism>
<keyword evidence="5 6" id="KW-0472">Membrane</keyword>
<evidence type="ECO:0000256" key="4">
    <source>
        <dbReference type="ARBA" id="ARBA00022989"/>
    </source>
</evidence>
<comment type="similarity">
    <text evidence="6">Belongs to the inorganic phosphate transporter (PiT) (TC 2.A.20) family.</text>
</comment>
<evidence type="ECO:0000256" key="5">
    <source>
        <dbReference type="ARBA" id="ARBA00023136"/>
    </source>
</evidence>
<evidence type="ECO:0000256" key="6">
    <source>
        <dbReference type="RuleBase" id="RU363058"/>
    </source>
</evidence>
<evidence type="ECO:0000256" key="1">
    <source>
        <dbReference type="ARBA" id="ARBA00004141"/>
    </source>
</evidence>
<keyword evidence="3 6" id="KW-0812">Transmembrane</keyword>
<feature type="transmembrane region" description="Helical" evidence="6">
    <location>
        <begin position="225"/>
        <end position="249"/>
    </location>
</feature>
<name>A0A0D6MKT5_9PROT</name>
<comment type="subcellular location">
    <subcellularLocation>
        <location evidence="1 6">Membrane</location>
        <topology evidence="1 6">Multi-pass membrane protein</topology>
    </subcellularLocation>
</comment>
<dbReference type="GO" id="GO:0016020">
    <property type="term" value="C:membrane"/>
    <property type="evidence" value="ECO:0007669"/>
    <property type="project" value="UniProtKB-SubCell"/>
</dbReference>
<feature type="transmembrane region" description="Helical" evidence="6">
    <location>
        <begin position="335"/>
        <end position="357"/>
    </location>
</feature>
<feature type="transmembrane region" description="Helical" evidence="6">
    <location>
        <begin position="423"/>
        <end position="445"/>
    </location>
</feature>
<evidence type="ECO:0000256" key="3">
    <source>
        <dbReference type="ARBA" id="ARBA00022692"/>
    </source>
</evidence>
<feature type="transmembrane region" description="Helical" evidence="6">
    <location>
        <begin position="255"/>
        <end position="279"/>
    </location>
</feature>
<dbReference type="InterPro" id="IPR001204">
    <property type="entry name" value="Phos_transporter"/>
</dbReference>
<feature type="transmembrane region" description="Helical" evidence="6">
    <location>
        <begin position="194"/>
        <end position="213"/>
    </location>
</feature>
<dbReference type="Gene3D" id="1.20.58.220">
    <property type="entry name" value="Phosphate transport system protein phou homolog 2, domain 2"/>
    <property type="match status" value="1"/>
</dbReference>
<dbReference type="GO" id="GO:0035435">
    <property type="term" value="P:phosphate ion transmembrane transport"/>
    <property type="evidence" value="ECO:0007669"/>
    <property type="project" value="TreeGrafter"/>
</dbReference>
<sequence>MPKDERFIEYFCAHAKLIVAAATEFSRLMSNDGQGQRHIAEINRLENEADAITRQTVLDIHRTFITPFDRSQILDLITALDDTIDLMKDTCRRMTLYGVAFTPEMRAMAECSERASSLISDAMPLLRTIDRNAEALGKMSVAVRACESEADDMLDRGLRALFASDLPAGDKLIVEKVYDLVEAVVDRCEDIVDVIDSLLIASALGGAIFWNILTWRLGIPSSSSHALVGGLIGAGIAKAGFSAVIWGGFATVASAIVLSPLAGVIAAMALVLVVSWLCVRTLPFTADRRFRKLQFVSSALLSLAHGGNDAQKTMGIITVLLYARGMMSGPFHVPLWVVLSCQTAMALGTLCGGWKIVRTMGTSITHLTPMQGFGAETGAAAALFTATWAGIPVSTTHTITGAIVGVGAARRISAVRWGVARRIVIAWCVTLPAAATVGAGCYWITRLIFG</sequence>
<dbReference type="PANTHER" id="PTHR11101:SF80">
    <property type="entry name" value="PHOSPHATE TRANSPORTER"/>
    <property type="match status" value="1"/>
</dbReference>
<gene>
    <name evidence="7" type="ORF">Tasa_015_064</name>
</gene>
<evidence type="ECO:0000313" key="8">
    <source>
        <dbReference type="Proteomes" id="UP000032679"/>
    </source>
</evidence>
<dbReference type="InterPro" id="IPR038078">
    <property type="entry name" value="PhoU-like_sf"/>
</dbReference>
<reference evidence="7 8" key="1">
    <citation type="submission" date="2012-10" db="EMBL/GenBank/DDBJ databases">
        <title>Genome sequencing of Tanticharoenia sakaeratensis NBRC 103193.</title>
        <authorList>
            <person name="Azuma Y."/>
            <person name="Hadano H."/>
            <person name="Hirakawa H."/>
            <person name="Matsushita K."/>
        </authorList>
    </citation>
    <scope>NUCLEOTIDE SEQUENCE [LARGE SCALE GENOMIC DNA]</scope>
    <source>
        <strain evidence="7 8">NBRC 103193</strain>
    </source>
</reference>